<evidence type="ECO:0000313" key="1">
    <source>
        <dbReference type="EMBL" id="KER26265.1"/>
    </source>
</evidence>
<organism evidence="1 2">
    <name type="scientific">Opisthorchis viverrini</name>
    <name type="common">Southeast Asian liver fluke</name>
    <dbReference type="NCBI Taxonomy" id="6198"/>
    <lineage>
        <taxon>Eukaryota</taxon>
        <taxon>Metazoa</taxon>
        <taxon>Spiralia</taxon>
        <taxon>Lophotrochozoa</taxon>
        <taxon>Platyhelminthes</taxon>
        <taxon>Trematoda</taxon>
        <taxon>Digenea</taxon>
        <taxon>Opisthorchiida</taxon>
        <taxon>Opisthorchiata</taxon>
        <taxon>Opisthorchiidae</taxon>
        <taxon>Opisthorchis</taxon>
    </lineage>
</organism>
<dbReference type="GeneID" id="20320637"/>
<dbReference type="RefSeq" id="XP_009169990.1">
    <property type="nucleotide sequence ID" value="XM_009171726.1"/>
</dbReference>
<dbReference type="CTD" id="20320637"/>
<evidence type="ECO:0000313" key="2">
    <source>
        <dbReference type="Proteomes" id="UP000054324"/>
    </source>
</evidence>
<sequence length="117" mass="12882">MSFVSVIGDWTEAIWNKALGLYDRQPEQLLLQIVSDIELEVRLNKHNVLTPNSPGAKYNLSVTGRQGVADVTLLVIYIMESSFNLPSRHPVPLGSSSKHVCIGTSQHLTAKNARVTV</sequence>
<dbReference type="AlphaFoldDB" id="A0A074ZSD0"/>
<gene>
    <name evidence="1" type="ORF">T265_06458</name>
</gene>
<name>A0A074ZSD0_OPIVI</name>
<protein>
    <submittedName>
        <fullName evidence="1">Uncharacterized protein</fullName>
    </submittedName>
</protein>
<proteinExistence type="predicted"/>
<reference evidence="1 2" key="1">
    <citation type="submission" date="2013-11" db="EMBL/GenBank/DDBJ databases">
        <title>Opisthorchis viverrini - life in the bile duct.</title>
        <authorList>
            <person name="Young N.D."/>
            <person name="Nagarajan N."/>
            <person name="Lin S.J."/>
            <person name="Korhonen P.K."/>
            <person name="Jex A.R."/>
            <person name="Hall R.S."/>
            <person name="Safavi-Hemami H."/>
            <person name="Kaewkong W."/>
            <person name="Bertrand D."/>
            <person name="Gao S."/>
            <person name="Seet Q."/>
            <person name="Wongkham S."/>
            <person name="Teh B.T."/>
            <person name="Wongkham C."/>
            <person name="Intapan P.M."/>
            <person name="Maleewong W."/>
            <person name="Yang X."/>
            <person name="Hu M."/>
            <person name="Wang Z."/>
            <person name="Hofmann A."/>
            <person name="Sternberg P.W."/>
            <person name="Tan P."/>
            <person name="Wang J."/>
            <person name="Gasser R.B."/>
        </authorList>
    </citation>
    <scope>NUCLEOTIDE SEQUENCE [LARGE SCALE GENOMIC DNA]</scope>
</reference>
<dbReference type="Proteomes" id="UP000054324">
    <property type="component" value="Unassembled WGS sequence"/>
</dbReference>
<dbReference type="EMBL" id="KL596752">
    <property type="protein sequence ID" value="KER26265.1"/>
    <property type="molecule type" value="Genomic_DNA"/>
</dbReference>
<dbReference type="KEGG" id="ovi:T265_06458"/>
<keyword evidence="2" id="KW-1185">Reference proteome</keyword>
<accession>A0A074ZSD0</accession>